<evidence type="ECO:0008006" key="4">
    <source>
        <dbReference type="Google" id="ProtNLM"/>
    </source>
</evidence>
<name>A0AAU7SWI7_9GAMM</name>
<sequence length="115" mass="12498">MKTIRTIVMSTALLACTSLFANPYTKTTSELKAKHSDQNTADIVHSSQKGMSKTRTEKPGSPENIQNFAAENAPPSKNSNHSHPSNMDINGQTHAELNPYSEKAASADPTQEIEK</sequence>
<protein>
    <recommendedName>
        <fullName evidence="4">Lipoprotein</fullName>
    </recommendedName>
</protein>
<gene>
    <name evidence="3" type="ORF">ABJ384_13040</name>
</gene>
<organism evidence="3">
    <name type="scientific">Acinetobacter sp. A1-4-2</name>
    <dbReference type="NCBI Taxonomy" id="3156489"/>
    <lineage>
        <taxon>Bacteria</taxon>
        <taxon>Pseudomonadati</taxon>
        <taxon>Pseudomonadota</taxon>
        <taxon>Gammaproteobacteria</taxon>
        <taxon>Moraxellales</taxon>
        <taxon>Moraxellaceae</taxon>
        <taxon>Acinetobacter</taxon>
    </lineage>
</organism>
<feature type="region of interest" description="Disordered" evidence="1">
    <location>
        <begin position="31"/>
        <end position="115"/>
    </location>
</feature>
<evidence type="ECO:0000313" key="3">
    <source>
        <dbReference type="EMBL" id="XBU15359.1"/>
    </source>
</evidence>
<dbReference type="EMBL" id="CP157981">
    <property type="protein sequence ID" value="XBU15359.1"/>
    <property type="molecule type" value="Genomic_DNA"/>
</dbReference>
<reference evidence="3" key="1">
    <citation type="submission" date="2024-06" db="EMBL/GenBank/DDBJ databases">
        <authorList>
            <person name="Song Z."/>
        </authorList>
    </citation>
    <scope>NUCLEOTIDE SEQUENCE</scope>
    <source>
        <strain evidence="3">A1-4-2</strain>
    </source>
</reference>
<proteinExistence type="predicted"/>
<feature type="chain" id="PRO_5043683605" description="Lipoprotein" evidence="2">
    <location>
        <begin position="22"/>
        <end position="115"/>
    </location>
</feature>
<keyword evidence="2" id="KW-0732">Signal</keyword>
<dbReference type="AlphaFoldDB" id="A0AAU7SWI7"/>
<feature type="signal peptide" evidence="2">
    <location>
        <begin position="1"/>
        <end position="21"/>
    </location>
</feature>
<dbReference type="PROSITE" id="PS51257">
    <property type="entry name" value="PROKAR_LIPOPROTEIN"/>
    <property type="match status" value="1"/>
</dbReference>
<evidence type="ECO:0000256" key="2">
    <source>
        <dbReference type="SAM" id="SignalP"/>
    </source>
</evidence>
<feature type="compositionally biased region" description="Polar residues" evidence="1">
    <location>
        <begin position="38"/>
        <end position="53"/>
    </location>
</feature>
<feature type="compositionally biased region" description="Low complexity" evidence="1">
    <location>
        <begin position="72"/>
        <end position="86"/>
    </location>
</feature>
<dbReference type="RefSeq" id="WP_349927819.1">
    <property type="nucleotide sequence ID" value="NZ_CP157981.1"/>
</dbReference>
<accession>A0AAU7SWI7</accession>
<evidence type="ECO:0000256" key="1">
    <source>
        <dbReference type="SAM" id="MobiDB-lite"/>
    </source>
</evidence>